<protein>
    <submittedName>
        <fullName evidence="3">Uncharacterized protein</fullName>
    </submittedName>
</protein>
<feature type="compositionally biased region" description="Acidic residues" evidence="2">
    <location>
        <begin position="320"/>
        <end position="329"/>
    </location>
</feature>
<name>A0AAV0DBC5_9ASTE</name>
<feature type="compositionally biased region" description="Basic and acidic residues" evidence="2">
    <location>
        <begin position="437"/>
        <end position="450"/>
    </location>
</feature>
<proteinExistence type="predicted"/>
<feature type="compositionally biased region" description="Basic residues" evidence="2">
    <location>
        <begin position="405"/>
        <end position="416"/>
    </location>
</feature>
<feature type="region of interest" description="Disordered" evidence="2">
    <location>
        <begin position="311"/>
        <end position="352"/>
    </location>
</feature>
<dbReference type="EMBL" id="CAMAPF010000083">
    <property type="protein sequence ID" value="CAH9094867.1"/>
    <property type="molecule type" value="Genomic_DNA"/>
</dbReference>
<dbReference type="Proteomes" id="UP001152523">
    <property type="component" value="Unassembled WGS sequence"/>
</dbReference>
<evidence type="ECO:0000256" key="2">
    <source>
        <dbReference type="SAM" id="MobiDB-lite"/>
    </source>
</evidence>
<dbReference type="PANTHER" id="PTHR35164:SF9">
    <property type="entry name" value="EXPRESSED PROTEIN"/>
    <property type="match status" value="1"/>
</dbReference>
<feature type="coiled-coil region" evidence="1">
    <location>
        <begin position="79"/>
        <end position="296"/>
    </location>
</feature>
<evidence type="ECO:0000313" key="3">
    <source>
        <dbReference type="EMBL" id="CAH9094867.1"/>
    </source>
</evidence>
<feature type="compositionally biased region" description="Basic and acidic residues" evidence="2">
    <location>
        <begin position="372"/>
        <end position="386"/>
    </location>
</feature>
<organism evidence="3 4">
    <name type="scientific">Cuscuta epithymum</name>
    <dbReference type="NCBI Taxonomy" id="186058"/>
    <lineage>
        <taxon>Eukaryota</taxon>
        <taxon>Viridiplantae</taxon>
        <taxon>Streptophyta</taxon>
        <taxon>Embryophyta</taxon>
        <taxon>Tracheophyta</taxon>
        <taxon>Spermatophyta</taxon>
        <taxon>Magnoliopsida</taxon>
        <taxon>eudicotyledons</taxon>
        <taxon>Gunneridae</taxon>
        <taxon>Pentapetalae</taxon>
        <taxon>asterids</taxon>
        <taxon>lamiids</taxon>
        <taxon>Solanales</taxon>
        <taxon>Convolvulaceae</taxon>
        <taxon>Cuscuteae</taxon>
        <taxon>Cuscuta</taxon>
        <taxon>Cuscuta subgen. Cuscuta</taxon>
    </lineage>
</organism>
<keyword evidence="1" id="KW-0175">Coiled coil</keyword>
<keyword evidence="4" id="KW-1185">Reference proteome</keyword>
<comment type="caution">
    <text evidence="3">The sequence shown here is derived from an EMBL/GenBank/DDBJ whole genome shotgun (WGS) entry which is preliminary data.</text>
</comment>
<feature type="region of interest" description="Disordered" evidence="2">
    <location>
        <begin position="471"/>
        <end position="495"/>
    </location>
</feature>
<gene>
    <name evidence="3" type="ORF">CEPIT_LOCUS13039</name>
</gene>
<feature type="compositionally biased region" description="Pro residues" evidence="2">
    <location>
        <begin position="477"/>
        <end position="495"/>
    </location>
</feature>
<accession>A0AAV0DBC5</accession>
<reference evidence="3" key="1">
    <citation type="submission" date="2022-07" db="EMBL/GenBank/DDBJ databases">
        <authorList>
            <person name="Macas J."/>
            <person name="Novak P."/>
            <person name="Neumann P."/>
        </authorList>
    </citation>
    <scope>NUCLEOTIDE SEQUENCE</scope>
</reference>
<dbReference type="AlphaFoldDB" id="A0AAV0DBC5"/>
<sequence length="495" mass="56846">MQGQKMGELEDELRDQLGFAEEQRDRALEQLQDIKHELKTIKSELQRAKEDNIQCYEHKQNDPEVEILRHRLSVSQESEEAALLKVTSLIEELNSLKNEVKLATDAEEKSRKAMDDLALALKEVATESAEARDKLSGTQLELDQVKEEAQKLKEMVRGSEERYEKLLEDARKETEMHRNTVERLRLEAEESIFAWNGKEMGFVTCIKRAEEERAVAQHEANKLAEALRAAREESYKLRDILKQAINEANVAKSAADIARAENSQLKDLLSEKDESLHFLSRENERLRINEAAANENVKQFKLMLSYVSRELKAEEKEASPEDEDDEDDDHLQMTNGSDPRDEEEDEDYHPVVRKFSFGLSELSLLKDEDEDAHSRIEHEDPEKLEALKGSIFDTPFSPKSEPRTPQRHTTHHRRKSTAFTDAEGSPSAEDAENSSADIHHHIDESDNERISHRRKRALFRRVGDLLLRKSFSRKEPSPLPSPSPVSVPPQSPIHE</sequence>
<evidence type="ECO:0000256" key="1">
    <source>
        <dbReference type="SAM" id="Coils"/>
    </source>
</evidence>
<feature type="region of interest" description="Disordered" evidence="2">
    <location>
        <begin position="368"/>
        <end position="454"/>
    </location>
</feature>
<evidence type="ECO:0000313" key="4">
    <source>
        <dbReference type="Proteomes" id="UP001152523"/>
    </source>
</evidence>
<dbReference type="PANTHER" id="PTHR35164">
    <property type="entry name" value="EXPRESSED PROTEIN"/>
    <property type="match status" value="1"/>
</dbReference>
<feature type="region of interest" description="Disordered" evidence="2">
    <location>
        <begin position="1"/>
        <end position="21"/>
    </location>
</feature>